<gene>
    <name evidence="1" type="ORF">LS75_002580</name>
</gene>
<comment type="caution">
    <text evidence="1">The sequence shown here is derived from an EMBL/GenBank/DDBJ whole genome shotgun (WGS) entry which is preliminary data.</text>
</comment>
<dbReference type="STRING" id="76936.BN2458_PEG1658"/>
<reference evidence="1 2" key="1">
    <citation type="journal article" date="2014" name="Genome Announc.">
        <title>Draft genome sequences of eight enterohepatic helicobacter species isolated from both laboratory and wild rodents.</title>
        <authorList>
            <person name="Sheh A."/>
            <person name="Shen Z."/>
            <person name="Fox J.G."/>
        </authorList>
    </citation>
    <scope>NUCLEOTIDE SEQUENCE [LARGE SCALE GENOMIC DNA]</scope>
    <source>
        <strain evidence="1 2">MIT 98-6810</strain>
    </source>
</reference>
<evidence type="ECO:0000313" key="2">
    <source>
        <dbReference type="Proteomes" id="UP000029925"/>
    </source>
</evidence>
<accession>A0A4U8S110</accession>
<dbReference type="EMBL" id="JRPF02000002">
    <property type="protein sequence ID" value="TLD79307.1"/>
    <property type="molecule type" value="Genomic_DNA"/>
</dbReference>
<organism evidence="1 2">
    <name type="scientific">Helicobacter typhlonius</name>
    <dbReference type="NCBI Taxonomy" id="76936"/>
    <lineage>
        <taxon>Bacteria</taxon>
        <taxon>Pseudomonadati</taxon>
        <taxon>Campylobacterota</taxon>
        <taxon>Epsilonproteobacteria</taxon>
        <taxon>Campylobacterales</taxon>
        <taxon>Helicobacteraceae</taxon>
        <taxon>Helicobacter</taxon>
    </lineage>
</organism>
<evidence type="ECO:0000313" key="1">
    <source>
        <dbReference type="EMBL" id="TLD79307.1"/>
    </source>
</evidence>
<keyword evidence="2" id="KW-1185">Reference proteome</keyword>
<dbReference type="AlphaFoldDB" id="A0A4U8S110"/>
<proteinExistence type="predicted"/>
<sequence length="126" mass="15152">MINESISAVKTKKIQKKLVLTDKDREELAPLLNISQAERKLMPKETLKKLEIFEQEQENPNFKDLEDIIKESMSLVEAFVPNTLYKELTRRSKKDYLWWETNYRIFLAQRKAQRARHRAKMDKKQK</sequence>
<dbReference type="Proteomes" id="UP000029925">
    <property type="component" value="Unassembled WGS sequence"/>
</dbReference>
<name>A0A4U8S110_9HELI</name>
<protein>
    <submittedName>
        <fullName evidence="1">Uncharacterized protein</fullName>
    </submittedName>
</protein>